<dbReference type="NCBIfam" id="TIGR02669">
    <property type="entry name" value="SpoIID_LytB"/>
    <property type="match status" value="1"/>
</dbReference>
<dbReference type="Pfam" id="PF08486">
    <property type="entry name" value="SpoIID"/>
    <property type="match status" value="1"/>
</dbReference>
<dbReference type="GO" id="GO:0030435">
    <property type="term" value="P:sporulation resulting in formation of a cellular spore"/>
    <property type="evidence" value="ECO:0007669"/>
    <property type="project" value="InterPro"/>
</dbReference>
<feature type="domain" description="Two component regulator three Y" evidence="2">
    <location>
        <begin position="536"/>
        <end position="600"/>
    </location>
</feature>
<protein>
    <submittedName>
        <fullName evidence="4">SpoIID/LytB domain protein</fullName>
    </submittedName>
</protein>
<dbReference type="InterPro" id="IPR036365">
    <property type="entry name" value="PGBD-like_sf"/>
</dbReference>
<dbReference type="Proteomes" id="UP000184423">
    <property type="component" value="Unassembled WGS sequence"/>
</dbReference>
<proteinExistence type="predicted"/>
<gene>
    <name evidence="4" type="ORF">SAMN02746091_01654</name>
</gene>
<reference evidence="5" key="1">
    <citation type="submission" date="2016-11" db="EMBL/GenBank/DDBJ databases">
        <authorList>
            <person name="Varghese N."/>
            <person name="Submissions S."/>
        </authorList>
    </citation>
    <scope>NUCLEOTIDE SEQUENCE [LARGE SCALE GENOMIC DNA]</scope>
    <source>
        <strain evidence="5">DSM 10124</strain>
    </source>
</reference>
<feature type="domain" description="Two component regulator three Y" evidence="2">
    <location>
        <begin position="637"/>
        <end position="694"/>
    </location>
</feature>
<dbReference type="PANTHER" id="PTHR41533">
    <property type="entry name" value="L,D-TRANSPEPTIDASE HI_1667-RELATED"/>
    <property type="match status" value="1"/>
</dbReference>
<organism evidence="4 5">
    <name type="scientific">Caloramator proteoclasticus DSM 10124</name>
    <dbReference type="NCBI Taxonomy" id="1121262"/>
    <lineage>
        <taxon>Bacteria</taxon>
        <taxon>Bacillati</taxon>
        <taxon>Bacillota</taxon>
        <taxon>Clostridia</taxon>
        <taxon>Eubacteriales</taxon>
        <taxon>Clostridiaceae</taxon>
        <taxon>Caloramator</taxon>
    </lineage>
</organism>
<dbReference type="InterPro" id="IPR011123">
    <property type="entry name" value="Y_Y_Y"/>
</dbReference>
<feature type="domain" description="Peptidoglycan binding-like" evidence="1">
    <location>
        <begin position="809"/>
        <end position="864"/>
    </location>
</feature>
<dbReference type="EMBL" id="FQVG01000030">
    <property type="protein sequence ID" value="SHF04383.1"/>
    <property type="molecule type" value="Genomic_DNA"/>
</dbReference>
<keyword evidence="5" id="KW-1185">Reference proteome</keyword>
<dbReference type="Pfam" id="PF07495">
    <property type="entry name" value="Y_Y_Y"/>
    <property type="match status" value="2"/>
</dbReference>
<evidence type="ECO:0000259" key="2">
    <source>
        <dbReference type="Pfam" id="PF07495"/>
    </source>
</evidence>
<dbReference type="InterPro" id="IPR002477">
    <property type="entry name" value="Peptidoglycan-bd-like"/>
</dbReference>
<feature type="domain" description="Peptidoglycan binding-like" evidence="1">
    <location>
        <begin position="712"/>
        <end position="767"/>
    </location>
</feature>
<accession>A0A1M4YFE6</accession>
<evidence type="ECO:0000259" key="1">
    <source>
        <dbReference type="Pfam" id="PF01471"/>
    </source>
</evidence>
<dbReference type="SUPFAM" id="SSF47090">
    <property type="entry name" value="PGBD-like"/>
    <property type="match status" value="3"/>
</dbReference>
<name>A0A1M4YFE6_9CLOT</name>
<dbReference type="InterPro" id="IPR052905">
    <property type="entry name" value="LD-transpeptidase_YkuD-like"/>
</dbReference>
<dbReference type="InterPro" id="IPR013486">
    <property type="entry name" value="SpoIID/LytB"/>
</dbReference>
<evidence type="ECO:0000259" key="3">
    <source>
        <dbReference type="Pfam" id="PF08486"/>
    </source>
</evidence>
<feature type="domain" description="Peptidoglycan binding-like" evidence="1">
    <location>
        <begin position="906"/>
        <end position="961"/>
    </location>
</feature>
<sequence>MQKKLISIFILLTFLLNNALVFAAVSPELYYTKLRVYLDTMKSNQMQLTLNGDYVLKLKNVNSAGQEVEAFKEILPQNSQIKLELQNGKIAYSKYLKDDKDNKYKFIYQNSTSIVELEPILEESSVTICSIATRTYLGDFRFFISGTNIVPINKIEIEKYLVGVVPYEIGFGVPLEAYKAQAVAARTYALNNIKPKSSFDLYDSESSQVYRGLPLGKYELPHKENIEKAIRETKGEVITYNGSLVSTYFSASNGGYTEKSVNVWTSDLPYLLSRYDEFDDPNVATNLKKFTWVKTFKSDDIEQRMLSNGLLLQNHKFNKIFIENELVERFESERIKALVLECYVVLKDSGLQDTSDDLVDINIEKQNNEDVYNFIYKNSTKKLKASEIDSILRNKGVLKSNDKFDRIDIIKDSNGNVVDFRVVYTKKLDKTTSRSFLNKKVDGKTVDSPLLSSLYYISYDQENDIYKFSGKGYGHGVGMSQYGAINRANAGQSYRDILAFYYPKTNIVNMDAVLKSVEIDYSEVLVGQPVNIKVNTYNTNNKYSYIVQNNTEEVAKFENSDSEVFTFTPKTVGNYKVLIDIKQNDLEEESSINTSINFKVYDVPKINSISSTVQKIYENKTATFNVDAINGTSKGKIYYFEVLKDGKVLSSRNQESKTFSFTPTVIGEYVLKVRVKDKTSRNDFDDEKEIKFTVEREPLVLVYKRPLKLGTTGEDVKMLQEALKRLGYYKSTTTTYYGTATRDSVKAFQRVNGLKVDGMVGPQTINKINSMLQRSSQSSNVSRGSMNIQTPINKSLQLTYKRPLKLGTTGEDVKMLQEALKRLGFYKSTTTTYYGIATRDSVKAFQRVNGLKVDGMVGPQTINKINSMLQRSSQSSNVSRGSMNIQTPINKSLQLTYKRPLKLGTTGEDVKMLQEALKRLGYYKSTTTTYYGTATRDAVNAFQRANGLKVDGMVGPQTINKINNKLK</sequence>
<dbReference type="InterPro" id="IPR013693">
    <property type="entry name" value="SpoIID/LytB_N"/>
</dbReference>
<dbReference type="InterPro" id="IPR036366">
    <property type="entry name" value="PGBDSf"/>
</dbReference>
<evidence type="ECO:0000313" key="4">
    <source>
        <dbReference type="EMBL" id="SHF04383.1"/>
    </source>
</evidence>
<dbReference type="Pfam" id="PF01471">
    <property type="entry name" value="PG_binding_1"/>
    <property type="match status" value="3"/>
</dbReference>
<feature type="domain" description="Sporulation stage II protein D amidase enhancer LytB N-terminal" evidence="3">
    <location>
        <begin position="147"/>
        <end position="240"/>
    </location>
</feature>
<dbReference type="RefSeq" id="WP_073248965.1">
    <property type="nucleotide sequence ID" value="NZ_FQVG01000030.1"/>
</dbReference>
<dbReference type="PANTHER" id="PTHR41533:SF1">
    <property type="entry name" value="L,D-TRANSPEPTIDASE YCBB-RELATED"/>
    <property type="match status" value="1"/>
</dbReference>
<dbReference type="Gene3D" id="1.10.101.10">
    <property type="entry name" value="PGBD-like superfamily/PGBD"/>
    <property type="match status" value="3"/>
</dbReference>
<evidence type="ECO:0000313" key="5">
    <source>
        <dbReference type="Proteomes" id="UP000184423"/>
    </source>
</evidence>
<dbReference type="AlphaFoldDB" id="A0A1M4YFE6"/>